<dbReference type="InterPro" id="IPR041070">
    <property type="entry name" value="JHD"/>
</dbReference>
<keyword evidence="12" id="KW-0560">Oxidoreductase</keyword>
<evidence type="ECO:0000256" key="4">
    <source>
        <dbReference type="ARBA" id="ARBA00008037"/>
    </source>
</evidence>
<dbReference type="InterPro" id="IPR003347">
    <property type="entry name" value="JmjC_dom"/>
</dbReference>
<dbReference type="InterPro" id="IPR019786">
    <property type="entry name" value="Zinc_finger_PHD-type_CS"/>
</dbReference>
<evidence type="ECO:0000256" key="10">
    <source>
        <dbReference type="ARBA" id="ARBA00022853"/>
    </source>
</evidence>
<comment type="similarity">
    <text evidence="4">Belongs to the JHDM1 histone demethylase family.</text>
</comment>
<comment type="function">
    <text evidence="2">Histone demethylase that specifically demethylates 'Lys-36' of histone H3, thereby playing a central role in histone code.</text>
</comment>
<evidence type="ECO:0000256" key="11">
    <source>
        <dbReference type="ARBA" id="ARBA00022964"/>
    </source>
</evidence>
<evidence type="ECO:0000256" key="14">
    <source>
        <dbReference type="ARBA" id="ARBA00023015"/>
    </source>
</evidence>
<dbReference type="PROSITE" id="PS51184">
    <property type="entry name" value="JMJC"/>
    <property type="match status" value="1"/>
</dbReference>
<evidence type="ECO:0000256" key="7">
    <source>
        <dbReference type="ARBA" id="ARBA00022723"/>
    </source>
</evidence>
<dbReference type="PANTHER" id="PTHR23123">
    <property type="entry name" value="PHD/F-BOX CONTAINING PROTEIN"/>
    <property type="match status" value="1"/>
</dbReference>
<comment type="cofactor">
    <cofactor evidence="1">
        <name>Fe(2+)</name>
        <dbReference type="ChEBI" id="CHEBI:29033"/>
    </cofactor>
</comment>
<evidence type="ECO:0000259" key="21">
    <source>
        <dbReference type="PROSITE" id="PS51184"/>
    </source>
</evidence>
<dbReference type="PROSITE" id="PS01359">
    <property type="entry name" value="ZF_PHD_1"/>
    <property type="match status" value="1"/>
</dbReference>
<organism evidence="22 23">
    <name type="scientific">Saccharomycopsis crataegensis</name>
    <dbReference type="NCBI Taxonomy" id="43959"/>
    <lineage>
        <taxon>Eukaryota</taxon>
        <taxon>Fungi</taxon>
        <taxon>Dikarya</taxon>
        <taxon>Ascomycota</taxon>
        <taxon>Saccharomycotina</taxon>
        <taxon>Saccharomycetes</taxon>
        <taxon>Saccharomycopsidaceae</taxon>
        <taxon>Saccharomycopsis</taxon>
    </lineage>
</organism>
<feature type="domain" description="JmjC" evidence="21">
    <location>
        <begin position="238"/>
        <end position="406"/>
    </location>
</feature>
<dbReference type="Pfam" id="PF13621">
    <property type="entry name" value="Cupin_8"/>
    <property type="match status" value="1"/>
</dbReference>
<keyword evidence="23" id="KW-1185">Reference proteome</keyword>
<dbReference type="GeneID" id="90070756"/>
<dbReference type="PROSITE" id="PS50016">
    <property type="entry name" value="ZF_PHD_2"/>
    <property type="match status" value="1"/>
</dbReference>
<comment type="subcellular location">
    <subcellularLocation>
        <location evidence="3">Nucleus</location>
    </subcellularLocation>
</comment>
<dbReference type="InterPro" id="IPR041667">
    <property type="entry name" value="Cupin_8"/>
</dbReference>
<dbReference type="Pfam" id="PF17811">
    <property type="entry name" value="JHD"/>
    <property type="match status" value="1"/>
</dbReference>
<keyword evidence="8 19" id="KW-0863">Zinc-finger</keyword>
<dbReference type="SMART" id="SM00558">
    <property type="entry name" value="JmjC"/>
    <property type="match status" value="1"/>
</dbReference>
<gene>
    <name evidence="22" type="ORF">DASC09_001020</name>
</gene>
<dbReference type="GO" id="GO:0140680">
    <property type="term" value="F:histone H3K36me/H3K36me2 demethylase activity"/>
    <property type="evidence" value="ECO:0007669"/>
    <property type="project" value="UniProtKB-EC"/>
</dbReference>
<keyword evidence="7" id="KW-0479">Metal-binding</keyword>
<comment type="caution">
    <text evidence="22">The sequence shown here is derived from an EMBL/GenBank/DDBJ whole genome shotgun (WGS) entry which is preliminary data.</text>
</comment>
<evidence type="ECO:0000256" key="18">
    <source>
        <dbReference type="ARBA" id="ARBA00047915"/>
    </source>
</evidence>
<evidence type="ECO:0000256" key="17">
    <source>
        <dbReference type="ARBA" id="ARBA00031083"/>
    </source>
</evidence>
<evidence type="ECO:0000256" key="5">
    <source>
        <dbReference type="ARBA" id="ARBA00013246"/>
    </source>
</evidence>
<evidence type="ECO:0000256" key="13">
    <source>
        <dbReference type="ARBA" id="ARBA00023004"/>
    </source>
</evidence>
<dbReference type="EC" id="1.14.11.27" evidence="5"/>
<dbReference type="SMART" id="SM00249">
    <property type="entry name" value="PHD"/>
    <property type="match status" value="1"/>
</dbReference>
<proteinExistence type="inferred from homology"/>
<keyword evidence="14" id="KW-0805">Transcription regulation</keyword>
<dbReference type="EMBL" id="BTFZ01000001">
    <property type="protein sequence ID" value="GMM32777.1"/>
    <property type="molecule type" value="Genomic_DNA"/>
</dbReference>
<dbReference type="InterPro" id="IPR050690">
    <property type="entry name" value="JHDM1_Histone_Demethylase"/>
</dbReference>
<sequence>MMPSVKHRLEEVVPKKEEQEQEVIESSQLCPRCPKYSDDSKYPKDNWVECDHCKQWYHDECVGTSPQELEQLAKFHCANCINLAGESVKKRISSRKKTKIDYVALNEGGSNTSVVKGLHPHISRLVNYNHDNGIDLTDGHSYFYQLCGKEVTLEFMRRSGFDKPIYIPKQSLEGIEMKMPSELTVSQVAEIIGETKPIEVMDVLTQDSLKGWSVKEWRDYFNNSDDRDRIHNVISLEVSESPLDDQITRPRVVEQLDIIDKAWPVDILDKRTSVSKYCLMGVKNSYTDFHLDFAGTQVYYNVIKGQKKFLLFPPTKSNLRNYVKWSLLDNQNTVFFPDYLRDHARTGRNKENNQGFTITLNEGDLMLIPSGWIHAVFTPEDTVVIGGNFLTIMNMETQLEVVHIEKLTKVPMKFSFPKFQQSMWFVAKYLMDNDEELSKKEISGCQHLARYLSSLLDLTNGCCFDINEKKRIKANIPKKYIGDPQIFVKNFNEFAKGLNDKSDKRDC</sequence>
<dbReference type="CDD" id="cd15517">
    <property type="entry name" value="PHD_TCF19_like"/>
    <property type="match status" value="1"/>
</dbReference>
<dbReference type="Gene3D" id="2.60.120.650">
    <property type="entry name" value="Cupin"/>
    <property type="match status" value="1"/>
</dbReference>
<evidence type="ECO:0000256" key="8">
    <source>
        <dbReference type="ARBA" id="ARBA00022771"/>
    </source>
</evidence>
<evidence type="ECO:0000256" key="19">
    <source>
        <dbReference type="PROSITE-ProRule" id="PRU00146"/>
    </source>
</evidence>
<evidence type="ECO:0000256" key="2">
    <source>
        <dbReference type="ARBA" id="ARBA00003909"/>
    </source>
</evidence>
<protein>
    <recommendedName>
        <fullName evidence="6">JmjC domain-containing histone demethylation protein 1</fullName>
        <ecNumber evidence="5">1.14.11.27</ecNumber>
    </recommendedName>
    <alternativeName>
        <fullName evidence="17">[Histone-H3]-lysine-36 demethylase 1</fullName>
    </alternativeName>
</protein>
<dbReference type="InterPro" id="IPR001965">
    <property type="entry name" value="Znf_PHD"/>
</dbReference>
<dbReference type="InterPro" id="IPR019787">
    <property type="entry name" value="Znf_PHD-finger"/>
</dbReference>
<keyword evidence="16" id="KW-0539">Nucleus</keyword>
<keyword evidence="11" id="KW-0223">Dioxygenase</keyword>
<feature type="domain" description="PHD-type" evidence="20">
    <location>
        <begin position="27"/>
        <end position="83"/>
    </location>
</feature>
<accession>A0AAV5QDQ4</accession>
<comment type="catalytic activity">
    <reaction evidence="18">
        <text>N(6),N(6)-dimethyl-L-lysyl(36)-[histone H3] + 2 2-oxoglutarate + 2 O2 = L-lysyl(36)-[histone H3] + 2 formaldehyde + 2 succinate + 2 CO2</text>
        <dbReference type="Rhea" id="RHEA:42032"/>
        <dbReference type="Rhea" id="RHEA-COMP:9785"/>
        <dbReference type="Rhea" id="RHEA-COMP:9787"/>
        <dbReference type="ChEBI" id="CHEBI:15379"/>
        <dbReference type="ChEBI" id="CHEBI:16526"/>
        <dbReference type="ChEBI" id="CHEBI:16810"/>
        <dbReference type="ChEBI" id="CHEBI:16842"/>
        <dbReference type="ChEBI" id="CHEBI:29969"/>
        <dbReference type="ChEBI" id="CHEBI:30031"/>
        <dbReference type="ChEBI" id="CHEBI:61976"/>
        <dbReference type="EC" id="1.14.11.27"/>
    </reaction>
</comment>
<evidence type="ECO:0000256" key="6">
    <source>
        <dbReference type="ARBA" id="ARBA00015153"/>
    </source>
</evidence>
<keyword evidence="13" id="KW-0408">Iron</keyword>
<evidence type="ECO:0000313" key="22">
    <source>
        <dbReference type="EMBL" id="GMM32777.1"/>
    </source>
</evidence>
<dbReference type="SUPFAM" id="SSF51197">
    <property type="entry name" value="Clavaminate synthase-like"/>
    <property type="match status" value="1"/>
</dbReference>
<reference evidence="22 23" key="1">
    <citation type="journal article" date="2023" name="Elife">
        <title>Identification of key yeast species and microbe-microbe interactions impacting larval growth of Drosophila in the wild.</title>
        <authorList>
            <person name="Mure A."/>
            <person name="Sugiura Y."/>
            <person name="Maeda R."/>
            <person name="Honda K."/>
            <person name="Sakurai N."/>
            <person name="Takahashi Y."/>
            <person name="Watada M."/>
            <person name="Katoh T."/>
            <person name="Gotoh A."/>
            <person name="Gotoh Y."/>
            <person name="Taniguchi I."/>
            <person name="Nakamura K."/>
            <person name="Hayashi T."/>
            <person name="Katayama T."/>
            <person name="Uemura T."/>
            <person name="Hattori Y."/>
        </authorList>
    </citation>
    <scope>NUCLEOTIDE SEQUENCE [LARGE SCALE GENOMIC DNA]</scope>
    <source>
        <strain evidence="22 23">SC-9</strain>
    </source>
</reference>
<evidence type="ECO:0000256" key="3">
    <source>
        <dbReference type="ARBA" id="ARBA00004123"/>
    </source>
</evidence>
<dbReference type="GO" id="GO:0008270">
    <property type="term" value="F:zinc ion binding"/>
    <property type="evidence" value="ECO:0007669"/>
    <property type="project" value="UniProtKB-KW"/>
</dbReference>
<keyword evidence="9" id="KW-0862">Zinc</keyword>
<dbReference type="AlphaFoldDB" id="A0AAV5QDQ4"/>
<keyword evidence="15" id="KW-0804">Transcription</keyword>
<evidence type="ECO:0000256" key="12">
    <source>
        <dbReference type="ARBA" id="ARBA00023002"/>
    </source>
</evidence>
<name>A0AAV5QDQ4_9ASCO</name>
<dbReference type="Proteomes" id="UP001360560">
    <property type="component" value="Unassembled WGS sequence"/>
</dbReference>
<dbReference type="SUPFAM" id="SSF57903">
    <property type="entry name" value="FYVE/PHD zinc finger"/>
    <property type="match status" value="1"/>
</dbReference>
<evidence type="ECO:0000256" key="1">
    <source>
        <dbReference type="ARBA" id="ARBA00001954"/>
    </source>
</evidence>
<evidence type="ECO:0000256" key="16">
    <source>
        <dbReference type="ARBA" id="ARBA00023242"/>
    </source>
</evidence>
<evidence type="ECO:0000256" key="9">
    <source>
        <dbReference type="ARBA" id="ARBA00022833"/>
    </source>
</evidence>
<dbReference type="GO" id="GO:0005634">
    <property type="term" value="C:nucleus"/>
    <property type="evidence" value="ECO:0007669"/>
    <property type="project" value="UniProtKB-SubCell"/>
</dbReference>
<dbReference type="RefSeq" id="XP_064849777.1">
    <property type="nucleotide sequence ID" value="XM_064993705.1"/>
</dbReference>
<keyword evidence="10" id="KW-0156">Chromatin regulator</keyword>
<dbReference type="InterPro" id="IPR011011">
    <property type="entry name" value="Znf_FYVE_PHD"/>
</dbReference>
<evidence type="ECO:0000313" key="23">
    <source>
        <dbReference type="Proteomes" id="UP001360560"/>
    </source>
</evidence>
<evidence type="ECO:0000259" key="20">
    <source>
        <dbReference type="PROSITE" id="PS50016"/>
    </source>
</evidence>
<evidence type="ECO:0000256" key="15">
    <source>
        <dbReference type="ARBA" id="ARBA00023163"/>
    </source>
</evidence>